<evidence type="ECO:0000313" key="2">
    <source>
        <dbReference type="Proteomes" id="UP000018731"/>
    </source>
</evidence>
<comment type="caution">
    <text evidence="1">The sequence shown here is derived from an EMBL/GenBank/DDBJ whole genome shotgun (WGS) entry which is preliminary data.</text>
</comment>
<dbReference type="HOGENOM" id="CLU_1666993_0_0_7"/>
<dbReference type="Proteomes" id="UP000018731">
    <property type="component" value="Unassembled WGS sequence"/>
</dbReference>
<dbReference type="PATRIC" id="fig|1357400.3.peg.1995"/>
<accession>V8C6Q9</accession>
<name>V8C6Q9_9HELI</name>
<sequence>MSKDKKLWAMDAQEFAEYAKTASKTELAEYKNELPQYIEYLQAELRKYEAEQKALKGASTRLGLHLIEQLLRKAKGEIPAQDNADKNAQWRKNTDIIADNTSVEKFYEILDGLSDDEMSEVLEDNCYEELEVECLIEDAQDDLRRFREHEMILEELGI</sequence>
<proteinExistence type="predicted"/>
<protein>
    <submittedName>
        <fullName evidence="1">Uncharacterized protein</fullName>
    </submittedName>
</protein>
<organism evidence="1 2">
    <name type="scientific">Helicobacter macacae MIT 99-5501</name>
    <dbReference type="NCBI Taxonomy" id="1357400"/>
    <lineage>
        <taxon>Bacteria</taxon>
        <taxon>Pseudomonadati</taxon>
        <taxon>Campylobacterota</taxon>
        <taxon>Epsilonproteobacteria</taxon>
        <taxon>Campylobacterales</taxon>
        <taxon>Helicobacteraceae</taxon>
        <taxon>Helicobacter</taxon>
    </lineage>
</organism>
<keyword evidence="2" id="KW-1185">Reference proteome</keyword>
<dbReference type="AlphaFoldDB" id="V8C6Q9"/>
<gene>
    <name evidence="1" type="ORF">HMPREF2086_01486</name>
</gene>
<dbReference type="RefSeq" id="WP_023928221.1">
    <property type="nucleotide sequence ID" value="NZ_KI669455.1"/>
</dbReference>
<reference evidence="1 2" key="1">
    <citation type="journal article" date="2014" name="Genome Announc.">
        <title>Draft genome sequences of six enterohepatic helicobacter species isolated from humans and one from rhesus macaques.</title>
        <authorList>
            <person name="Shen Z."/>
            <person name="Sheh A."/>
            <person name="Young S.K."/>
            <person name="Abouelliel A."/>
            <person name="Ward D.V."/>
            <person name="Earl A.M."/>
            <person name="Fox J.G."/>
        </authorList>
    </citation>
    <scope>NUCLEOTIDE SEQUENCE [LARGE SCALE GENOMIC DNA]</scope>
    <source>
        <strain evidence="1 2">MIT 99-5501</strain>
    </source>
</reference>
<evidence type="ECO:0000313" key="1">
    <source>
        <dbReference type="EMBL" id="ETD23039.1"/>
    </source>
</evidence>
<dbReference type="EMBL" id="AZJI01000006">
    <property type="protein sequence ID" value="ETD23039.1"/>
    <property type="molecule type" value="Genomic_DNA"/>
</dbReference>